<organism evidence="2 3">
    <name type="scientific">Mycolicibacterium tusciae</name>
    <dbReference type="NCBI Taxonomy" id="75922"/>
    <lineage>
        <taxon>Bacteria</taxon>
        <taxon>Bacillati</taxon>
        <taxon>Actinomycetota</taxon>
        <taxon>Actinomycetes</taxon>
        <taxon>Mycobacteriales</taxon>
        <taxon>Mycobacteriaceae</taxon>
        <taxon>Mycolicibacterium</taxon>
    </lineage>
</organism>
<feature type="transmembrane region" description="Helical" evidence="1">
    <location>
        <begin position="80"/>
        <end position="101"/>
    </location>
</feature>
<sequence length="113" mass="12110">MHHYHHRAFYFGVGCVVVIAAGLLALNYPVFLDAFDQYGFQIKCGTGFDTDLSQAAAAAGEHSYVDQCETAVLVRRLWTIPPVVIASIALAVLAAVAALVWGRESAFGKDPVA</sequence>
<evidence type="ECO:0000313" key="2">
    <source>
        <dbReference type="EMBL" id="ORB67838.1"/>
    </source>
</evidence>
<dbReference type="Proteomes" id="UP000192411">
    <property type="component" value="Unassembled WGS sequence"/>
</dbReference>
<keyword evidence="1" id="KW-0812">Transmembrane</keyword>
<dbReference type="RefSeq" id="WP_107528853.1">
    <property type="nucleotide sequence ID" value="NZ_MVIM01000002.1"/>
</dbReference>
<keyword evidence="1" id="KW-1133">Transmembrane helix</keyword>
<dbReference type="OrthoDB" id="4762524at2"/>
<proteinExistence type="predicted"/>
<keyword evidence="1" id="KW-0472">Membrane</keyword>
<evidence type="ECO:0000256" key="1">
    <source>
        <dbReference type="SAM" id="Phobius"/>
    </source>
</evidence>
<protein>
    <recommendedName>
        <fullName evidence="4">Transmembrane protein</fullName>
    </recommendedName>
</protein>
<accession>A0A1X0JY52</accession>
<reference evidence="2 3" key="1">
    <citation type="submission" date="2017-02" db="EMBL/GenBank/DDBJ databases">
        <title>The new phylogeny of genus Mycobacterium.</title>
        <authorList>
            <person name="Tortoli E."/>
            <person name="Trovato A."/>
            <person name="Cirillo D.M."/>
        </authorList>
    </citation>
    <scope>NUCLEOTIDE SEQUENCE [LARGE SCALE GENOMIC DNA]</scope>
    <source>
        <strain evidence="2 3">DSM 44338</strain>
    </source>
</reference>
<feature type="transmembrane region" description="Helical" evidence="1">
    <location>
        <begin position="9"/>
        <end position="31"/>
    </location>
</feature>
<dbReference type="EMBL" id="MVIM01000002">
    <property type="protein sequence ID" value="ORB67838.1"/>
    <property type="molecule type" value="Genomic_DNA"/>
</dbReference>
<gene>
    <name evidence="2" type="ORF">BST47_05080</name>
</gene>
<name>A0A1X0JY52_9MYCO</name>
<dbReference type="STRING" id="75922.BST47_05080"/>
<comment type="caution">
    <text evidence="2">The sequence shown here is derived from an EMBL/GenBank/DDBJ whole genome shotgun (WGS) entry which is preliminary data.</text>
</comment>
<evidence type="ECO:0008006" key="4">
    <source>
        <dbReference type="Google" id="ProtNLM"/>
    </source>
</evidence>
<dbReference type="AlphaFoldDB" id="A0A1X0JY52"/>
<keyword evidence="3" id="KW-1185">Reference proteome</keyword>
<evidence type="ECO:0000313" key="3">
    <source>
        <dbReference type="Proteomes" id="UP000192411"/>
    </source>
</evidence>